<accession>A0A8J2XPL8</accession>
<proteinExistence type="inferred from homology"/>
<dbReference type="GO" id="GO:0003774">
    <property type="term" value="F:cytoskeletal motor activity"/>
    <property type="evidence" value="ECO:0007669"/>
    <property type="project" value="InterPro"/>
</dbReference>
<name>A0A8J2XPL8_9GAMM</name>
<dbReference type="Pfam" id="PF02050">
    <property type="entry name" value="FliJ"/>
    <property type="match status" value="1"/>
</dbReference>
<evidence type="ECO:0000256" key="1">
    <source>
        <dbReference type="ARBA" id="ARBA00004413"/>
    </source>
</evidence>
<dbReference type="OrthoDB" id="7063004at2"/>
<gene>
    <name evidence="12" type="primary">fliJ</name>
    <name evidence="12" type="ORF">GCM10011369_20000</name>
</gene>
<keyword evidence="12" id="KW-0966">Cell projection</keyword>
<keyword evidence="4" id="KW-0813">Transport</keyword>
<evidence type="ECO:0000256" key="11">
    <source>
        <dbReference type="SAM" id="Coils"/>
    </source>
</evidence>
<dbReference type="NCBIfam" id="TIGR02473">
    <property type="entry name" value="flagell_FliJ"/>
    <property type="match status" value="1"/>
</dbReference>
<dbReference type="GO" id="GO:0015031">
    <property type="term" value="P:protein transport"/>
    <property type="evidence" value="ECO:0007669"/>
    <property type="project" value="UniProtKB-KW"/>
</dbReference>
<keyword evidence="7" id="KW-1005">Bacterial flagellum biogenesis</keyword>
<dbReference type="PRINTS" id="PR01004">
    <property type="entry name" value="FLGFLIJ"/>
</dbReference>
<reference evidence="13" key="1">
    <citation type="journal article" date="2019" name="Int. J. Syst. Evol. Microbiol.">
        <title>The Global Catalogue of Microorganisms (GCM) 10K type strain sequencing project: providing services to taxonomists for standard genome sequencing and annotation.</title>
        <authorList>
            <consortium name="The Broad Institute Genomics Platform"/>
            <consortium name="The Broad Institute Genome Sequencing Center for Infectious Disease"/>
            <person name="Wu L."/>
            <person name="Ma J."/>
        </authorList>
    </citation>
    <scope>NUCLEOTIDE SEQUENCE [LARGE SCALE GENOMIC DNA]</scope>
    <source>
        <strain evidence="13">CGMCC 1.10130</strain>
    </source>
</reference>
<dbReference type="PANTHER" id="PTHR38786">
    <property type="entry name" value="FLAGELLAR FLIJ PROTEIN"/>
    <property type="match status" value="1"/>
</dbReference>
<dbReference type="EMBL" id="BMDX01000009">
    <property type="protein sequence ID" value="GGA78097.1"/>
    <property type="molecule type" value="Genomic_DNA"/>
</dbReference>
<keyword evidence="8" id="KW-0653">Protein transport</keyword>
<dbReference type="GO" id="GO:0044781">
    <property type="term" value="P:bacterial-type flagellum organization"/>
    <property type="evidence" value="ECO:0007669"/>
    <property type="project" value="UniProtKB-KW"/>
</dbReference>
<dbReference type="PIRSF" id="PIRSF019404">
    <property type="entry name" value="FliJ"/>
    <property type="match status" value="1"/>
</dbReference>
<keyword evidence="10" id="KW-1006">Bacterial flagellum protein export</keyword>
<evidence type="ECO:0000256" key="4">
    <source>
        <dbReference type="ARBA" id="ARBA00022448"/>
    </source>
</evidence>
<evidence type="ECO:0000313" key="12">
    <source>
        <dbReference type="EMBL" id="GGA78097.1"/>
    </source>
</evidence>
<evidence type="ECO:0000256" key="9">
    <source>
        <dbReference type="ARBA" id="ARBA00023136"/>
    </source>
</evidence>
<evidence type="ECO:0000256" key="3">
    <source>
        <dbReference type="ARBA" id="ARBA00020392"/>
    </source>
</evidence>
<evidence type="ECO:0000313" key="13">
    <source>
        <dbReference type="Proteomes" id="UP000619743"/>
    </source>
</evidence>
<keyword evidence="6" id="KW-0145">Chemotaxis</keyword>
<dbReference type="AlphaFoldDB" id="A0A8J2XPL8"/>
<comment type="similarity">
    <text evidence="2">Belongs to the FliJ family.</text>
</comment>
<dbReference type="GO" id="GO:0006935">
    <property type="term" value="P:chemotaxis"/>
    <property type="evidence" value="ECO:0007669"/>
    <property type="project" value="UniProtKB-KW"/>
</dbReference>
<keyword evidence="13" id="KW-1185">Reference proteome</keyword>
<keyword evidence="9" id="KW-0472">Membrane</keyword>
<dbReference type="GO" id="GO:0009288">
    <property type="term" value="C:bacterial-type flagellum"/>
    <property type="evidence" value="ECO:0007669"/>
    <property type="project" value="InterPro"/>
</dbReference>
<dbReference type="Gene3D" id="1.10.287.1700">
    <property type="match status" value="1"/>
</dbReference>
<evidence type="ECO:0000256" key="8">
    <source>
        <dbReference type="ARBA" id="ARBA00022927"/>
    </source>
</evidence>
<keyword evidence="5" id="KW-1003">Cell membrane</keyword>
<dbReference type="InterPro" id="IPR053716">
    <property type="entry name" value="Flag_assembly_chemotaxis_eff"/>
</dbReference>
<keyword evidence="12" id="KW-0282">Flagellum</keyword>
<evidence type="ECO:0000256" key="6">
    <source>
        <dbReference type="ARBA" id="ARBA00022500"/>
    </source>
</evidence>
<dbReference type="InterPro" id="IPR012823">
    <property type="entry name" value="Flagell_FliJ"/>
</dbReference>
<protein>
    <recommendedName>
        <fullName evidence="3">Flagellar FliJ protein</fullName>
    </recommendedName>
</protein>
<dbReference type="GO" id="GO:0005886">
    <property type="term" value="C:plasma membrane"/>
    <property type="evidence" value="ECO:0007669"/>
    <property type="project" value="UniProtKB-SubCell"/>
</dbReference>
<feature type="coiled-coil region" evidence="11">
    <location>
        <begin position="7"/>
        <end position="34"/>
    </location>
</feature>
<evidence type="ECO:0000256" key="5">
    <source>
        <dbReference type="ARBA" id="ARBA00022475"/>
    </source>
</evidence>
<keyword evidence="12" id="KW-0969">Cilium</keyword>
<organism evidence="12 13">
    <name type="scientific">Neiella marina</name>
    <dbReference type="NCBI Taxonomy" id="508461"/>
    <lineage>
        <taxon>Bacteria</taxon>
        <taxon>Pseudomonadati</taxon>
        <taxon>Pseudomonadota</taxon>
        <taxon>Gammaproteobacteria</taxon>
        <taxon>Alteromonadales</taxon>
        <taxon>Echinimonadaceae</taxon>
        <taxon>Neiella</taxon>
    </lineage>
</organism>
<evidence type="ECO:0000256" key="7">
    <source>
        <dbReference type="ARBA" id="ARBA00022795"/>
    </source>
</evidence>
<dbReference type="InterPro" id="IPR052570">
    <property type="entry name" value="FliJ"/>
</dbReference>
<comment type="caution">
    <text evidence="12">The sequence shown here is derived from an EMBL/GenBank/DDBJ whole genome shotgun (WGS) entry which is preliminary data.</text>
</comment>
<sequence length="148" mass="17465">MANIKQLEMIVKLREEAETKAAQLMEQAHQAFADQEQQLNTLRRYRNDYLQKLTQQGGEGLSGQSFTQYQQFVMRLDEALGRAEQSTNIARQVYQQRRQGWLDARAEKRAIEVLIEREQAQQVALQNRREQHQLDEFASRSFIRRSSH</sequence>
<dbReference type="Proteomes" id="UP000619743">
    <property type="component" value="Unassembled WGS sequence"/>
</dbReference>
<evidence type="ECO:0000256" key="2">
    <source>
        <dbReference type="ARBA" id="ARBA00010004"/>
    </source>
</evidence>
<dbReference type="RefSeq" id="WP_087505673.1">
    <property type="nucleotide sequence ID" value="NZ_BMDX01000009.1"/>
</dbReference>
<comment type="subcellular location">
    <subcellularLocation>
        <location evidence="1">Cell membrane</location>
        <topology evidence="1">Peripheral membrane protein</topology>
        <orientation evidence="1">Cytoplasmic side</orientation>
    </subcellularLocation>
</comment>
<dbReference type="InterPro" id="IPR018006">
    <property type="entry name" value="Flag_FliJ_proteobac"/>
</dbReference>
<dbReference type="GO" id="GO:0071973">
    <property type="term" value="P:bacterial-type flagellum-dependent cell motility"/>
    <property type="evidence" value="ECO:0007669"/>
    <property type="project" value="InterPro"/>
</dbReference>
<dbReference type="PANTHER" id="PTHR38786:SF1">
    <property type="entry name" value="FLAGELLAR FLIJ PROTEIN"/>
    <property type="match status" value="1"/>
</dbReference>
<evidence type="ECO:0000256" key="10">
    <source>
        <dbReference type="ARBA" id="ARBA00023225"/>
    </source>
</evidence>
<keyword evidence="11" id="KW-0175">Coiled coil</keyword>